<feature type="coiled-coil region" evidence="15">
    <location>
        <begin position="758"/>
        <end position="785"/>
    </location>
</feature>
<feature type="domain" description="Kinetochore protein Ndc80 CH" evidence="17">
    <location>
        <begin position="209"/>
        <end position="364"/>
    </location>
</feature>
<evidence type="ECO:0000313" key="19">
    <source>
        <dbReference type="Proteomes" id="UP001280581"/>
    </source>
</evidence>
<evidence type="ECO:0000259" key="17">
    <source>
        <dbReference type="Pfam" id="PF03801"/>
    </source>
</evidence>
<evidence type="ECO:0000256" key="11">
    <source>
        <dbReference type="ARBA" id="ARBA00023242"/>
    </source>
</evidence>
<keyword evidence="12" id="KW-0131">Cell cycle</keyword>
<evidence type="ECO:0000256" key="7">
    <source>
        <dbReference type="ARBA" id="ARBA00022618"/>
    </source>
</evidence>
<sequence length="831" mass="93443">MQGGWSNQRPGRCWGASHESGAHNKQETPEDAPDIITHVARTHTRPPCSRTTIASYNSPSPVPFLSFWIPAPIATPFPMANEPGLFSVRRQTLAPMNTNLTSIPMPSSAMKRTSSINGMQQAGAPFAANHARSQSGSRMSLAPGRPSQPIFQRSSSGTNLADQGFQSAHRNSTSNMFAAASTGGRKSFAPGASIFTTPAPAPNFHQESQRRSSVFKSRASHVPGQNGIKQSFFQMAPQPATLPNDPRRLKDASTRRQFADELLEYLTQNNFEMEAKHTLSPKCMTSPTQKDFDCMFKWLYHRIDPSYKFQGKVDQEAPILLKQLRYPWEKGILKSQLASVGGNNWPTFLGMLHWMMQLSKMINSYEQGSYDDACFAAGHDVSGDRIIFDFLSDAYQTWLTAEEPDDGEDEDEALRKSIEPHVHAMARRFDEANAQHVEEVKLLEAEHKALQDQIDKLSEAGPRIQELTAQIKTLEEDRTKFESYNANLGQRMQKYTDRSNLLQEEMEKIEAELESTDKERQDLQAIIDGRGMTIADIDRMSSEKERLDTSLQTASTRVEESKKRVAEKELAASRKLDELEHTIERFNNLGYQIGVIPSTAANAKGIEYELVLTINDGPNFSGSQMGSSAREASDRLLADSGTGYSPHHLLNLDLRGTVKSNILTLRKEIAERRNAALEADMSNHDMLDKVKEAIDDKQAEVEALGHRVAQAEEELEKLREITSTQKTSSDAQIEKMEKELGRMRSGLGESVQLMVQREMAVNIEYEQLQLRANTLREELHTEIERMLDDIVRFKLHIQKSLEEYEQFIADEVERSCEEEDQLGDVEDVDEA</sequence>
<dbReference type="Proteomes" id="UP001280581">
    <property type="component" value="Unassembled WGS sequence"/>
</dbReference>
<comment type="subcellular location">
    <subcellularLocation>
        <location evidence="3">Chromosome</location>
        <location evidence="3">Centromere</location>
        <location evidence="3">Kinetochore</location>
    </subcellularLocation>
    <subcellularLocation>
        <location evidence="2">Nucleus</location>
    </subcellularLocation>
</comment>
<proteinExistence type="inferred from homology"/>
<name>A0AAN6LSK9_9PLEO</name>
<dbReference type="PANTHER" id="PTHR10643:SF2">
    <property type="entry name" value="KINETOCHORE PROTEIN NDC80 HOMOLOG"/>
    <property type="match status" value="1"/>
</dbReference>
<dbReference type="GO" id="GO:0031262">
    <property type="term" value="C:Ndc80 complex"/>
    <property type="evidence" value="ECO:0007669"/>
    <property type="project" value="InterPro"/>
</dbReference>
<evidence type="ECO:0000256" key="16">
    <source>
        <dbReference type="SAM" id="MobiDB-lite"/>
    </source>
</evidence>
<comment type="caution">
    <text evidence="18">The sequence shown here is derived from an EMBL/GenBank/DDBJ whole genome shotgun (WGS) entry which is preliminary data.</text>
</comment>
<evidence type="ECO:0000256" key="6">
    <source>
        <dbReference type="ARBA" id="ARBA00022454"/>
    </source>
</evidence>
<keyword evidence="7" id="KW-0132">Cell division</keyword>
<gene>
    <name evidence="18" type="ORF">GRF29_112g884614</name>
</gene>
<evidence type="ECO:0000256" key="8">
    <source>
        <dbReference type="ARBA" id="ARBA00022776"/>
    </source>
</evidence>
<dbReference type="InterPro" id="IPR055260">
    <property type="entry name" value="Ndc80_CH"/>
</dbReference>
<evidence type="ECO:0000256" key="2">
    <source>
        <dbReference type="ARBA" id="ARBA00004123"/>
    </source>
</evidence>
<feature type="region of interest" description="Disordered" evidence="16">
    <location>
        <begin position="132"/>
        <end position="161"/>
    </location>
</feature>
<evidence type="ECO:0000256" key="12">
    <source>
        <dbReference type="ARBA" id="ARBA00023306"/>
    </source>
</evidence>
<keyword evidence="11" id="KW-0539">Nucleus</keyword>
<evidence type="ECO:0000256" key="5">
    <source>
        <dbReference type="ARBA" id="ARBA00016554"/>
    </source>
</evidence>
<reference evidence="18 19" key="1">
    <citation type="submission" date="2021-02" db="EMBL/GenBank/DDBJ databases">
        <title>Genome assembly of Pseudopithomyces chartarum.</title>
        <authorList>
            <person name="Jauregui R."/>
            <person name="Singh J."/>
            <person name="Voisey C."/>
        </authorList>
    </citation>
    <scope>NUCLEOTIDE SEQUENCE [LARGE SCALE GENOMIC DNA]</scope>
    <source>
        <strain evidence="18 19">AGR01</strain>
    </source>
</reference>
<evidence type="ECO:0000256" key="14">
    <source>
        <dbReference type="ARBA" id="ARBA00073099"/>
    </source>
</evidence>
<evidence type="ECO:0000256" key="13">
    <source>
        <dbReference type="ARBA" id="ARBA00023328"/>
    </source>
</evidence>
<dbReference type="EMBL" id="WVTA01000011">
    <property type="protein sequence ID" value="KAK3203307.1"/>
    <property type="molecule type" value="Genomic_DNA"/>
</dbReference>
<dbReference type="GO" id="GO:0005634">
    <property type="term" value="C:nucleus"/>
    <property type="evidence" value="ECO:0007669"/>
    <property type="project" value="UniProtKB-SubCell"/>
</dbReference>
<feature type="coiled-coil region" evidence="15">
    <location>
        <begin position="426"/>
        <end position="526"/>
    </location>
</feature>
<dbReference type="GO" id="GO:0051301">
    <property type="term" value="P:cell division"/>
    <property type="evidence" value="ECO:0007669"/>
    <property type="project" value="UniProtKB-KW"/>
</dbReference>
<dbReference type="InterPro" id="IPR005550">
    <property type="entry name" value="Kinetochore_Ndc80"/>
</dbReference>
<organism evidence="18 19">
    <name type="scientific">Pseudopithomyces chartarum</name>
    <dbReference type="NCBI Taxonomy" id="1892770"/>
    <lineage>
        <taxon>Eukaryota</taxon>
        <taxon>Fungi</taxon>
        <taxon>Dikarya</taxon>
        <taxon>Ascomycota</taxon>
        <taxon>Pezizomycotina</taxon>
        <taxon>Dothideomycetes</taxon>
        <taxon>Pleosporomycetidae</taxon>
        <taxon>Pleosporales</taxon>
        <taxon>Massarineae</taxon>
        <taxon>Didymosphaeriaceae</taxon>
        <taxon>Pseudopithomyces</taxon>
    </lineage>
</organism>
<evidence type="ECO:0000256" key="15">
    <source>
        <dbReference type="SAM" id="Coils"/>
    </source>
</evidence>
<protein>
    <recommendedName>
        <fullName evidence="5">Probable kinetochore protein NDC80</fullName>
    </recommendedName>
    <alternativeName>
        <fullName evidence="14">Probable kinetochore protein ndc80</fullName>
    </alternativeName>
</protein>
<keyword evidence="6" id="KW-0158">Chromosome</keyword>
<keyword evidence="19" id="KW-1185">Reference proteome</keyword>
<evidence type="ECO:0000256" key="4">
    <source>
        <dbReference type="ARBA" id="ARBA00007050"/>
    </source>
</evidence>
<evidence type="ECO:0000256" key="1">
    <source>
        <dbReference type="ARBA" id="ARBA00002772"/>
    </source>
</evidence>
<evidence type="ECO:0000256" key="9">
    <source>
        <dbReference type="ARBA" id="ARBA00022838"/>
    </source>
</evidence>
<dbReference type="PANTHER" id="PTHR10643">
    <property type="entry name" value="KINETOCHORE PROTEIN NDC80"/>
    <property type="match status" value="1"/>
</dbReference>
<dbReference type="InterPro" id="IPR038273">
    <property type="entry name" value="Ndc80_sf"/>
</dbReference>
<keyword evidence="9" id="KW-0995">Kinetochore</keyword>
<dbReference type="AlphaFoldDB" id="A0AAN6LSK9"/>
<dbReference type="Pfam" id="PF03801">
    <property type="entry name" value="Ndc80_HEC"/>
    <property type="match status" value="1"/>
</dbReference>
<accession>A0AAN6LSK9</accession>
<evidence type="ECO:0000256" key="3">
    <source>
        <dbReference type="ARBA" id="ARBA00004629"/>
    </source>
</evidence>
<comment type="similarity">
    <text evidence="4">Belongs to the NDC80/HEC1 family.</text>
</comment>
<keyword evidence="10 15" id="KW-0175">Coiled coil</keyword>
<evidence type="ECO:0000256" key="10">
    <source>
        <dbReference type="ARBA" id="ARBA00023054"/>
    </source>
</evidence>
<feature type="coiled-coil region" evidence="15">
    <location>
        <begin position="687"/>
        <end position="721"/>
    </location>
</feature>
<dbReference type="GO" id="GO:0051315">
    <property type="term" value="P:attachment of mitotic spindle microtubules to kinetochore"/>
    <property type="evidence" value="ECO:0007669"/>
    <property type="project" value="InterPro"/>
</dbReference>
<comment type="function">
    <text evidence="1">Acts as a component of the essential kinetochore-associated NDC80 complex, which is required for chromosome segregation and spindle checkpoint activity.</text>
</comment>
<feature type="compositionally biased region" description="Polar residues" evidence="16">
    <location>
        <begin position="149"/>
        <end position="161"/>
    </location>
</feature>
<evidence type="ECO:0000313" key="18">
    <source>
        <dbReference type="EMBL" id="KAK3203307.1"/>
    </source>
</evidence>
<keyword evidence="13" id="KW-0137">Centromere</keyword>
<dbReference type="FunFam" id="1.10.418.30:FF:000001">
    <property type="entry name" value="Probable kinetochore protein ndc80"/>
    <property type="match status" value="1"/>
</dbReference>
<feature type="region of interest" description="Disordered" evidence="16">
    <location>
        <begin position="1"/>
        <end position="30"/>
    </location>
</feature>
<dbReference type="Gene3D" id="1.10.418.30">
    <property type="entry name" value="Ncd80 complex, Ncd80 subunit"/>
    <property type="match status" value="1"/>
</dbReference>
<keyword evidence="8" id="KW-0498">Mitosis</keyword>